<protein>
    <submittedName>
        <fullName evidence="4">Glycosyltransferase</fullName>
        <ecNumber evidence="4">2.4.-.-</ecNumber>
    </submittedName>
</protein>
<keyword evidence="4" id="KW-0328">Glycosyltransferase</keyword>
<dbReference type="PANTHER" id="PTHR12526:SF635">
    <property type="entry name" value="GLYCOSYL TRANSFERASE GROUP 1"/>
    <property type="match status" value="1"/>
</dbReference>
<keyword evidence="2" id="KW-0472">Membrane</keyword>
<keyword evidence="2" id="KW-0812">Transmembrane</keyword>
<dbReference type="EC" id="2.4.-.-" evidence="4"/>
<organism evidence="4 5">
    <name type="scientific">Sinomonas halotolerans</name>
    <dbReference type="NCBI Taxonomy" id="1644133"/>
    <lineage>
        <taxon>Bacteria</taxon>
        <taxon>Bacillati</taxon>
        <taxon>Actinomycetota</taxon>
        <taxon>Actinomycetes</taxon>
        <taxon>Micrococcales</taxon>
        <taxon>Micrococcaceae</taxon>
        <taxon>Sinomonas</taxon>
    </lineage>
</organism>
<dbReference type="InterPro" id="IPR001296">
    <property type="entry name" value="Glyco_trans_1"/>
</dbReference>
<accession>A0ABU9WYM3</accession>
<keyword evidence="2" id="KW-1133">Transmembrane helix</keyword>
<evidence type="ECO:0000256" key="2">
    <source>
        <dbReference type="SAM" id="Phobius"/>
    </source>
</evidence>
<evidence type="ECO:0000256" key="1">
    <source>
        <dbReference type="ARBA" id="ARBA00022679"/>
    </source>
</evidence>
<dbReference type="GO" id="GO:0016757">
    <property type="term" value="F:glycosyltransferase activity"/>
    <property type="evidence" value="ECO:0007669"/>
    <property type="project" value="UniProtKB-KW"/>
</dbReference>
<dbReference type="Pfam" id="PF00534">
    <property type="entry name" value="Glycos_transf_1"/>
    <property type="match status" value="1"/>
</dbReference>
<sequence length="381" mass="41318">MIKEHLRVIQFVNTVAHEDGGPARNSFELNLALNEIGGVKAALVALGGSRRPSVVSSFVDAGGLLPPIPPRWLTVATDNAKYMSLPRLGALIVASDAVIIHGYFLLWVPILGGLARLFGKPLFIMPHGALTPHELRKKRRKKLLFDRACRTLFRGGRVVFVTGSQRERDDLITRFGGGRYVEWAGVGTRLPEKEPRPRSLGSPLRLLTLSRIAPKKRIDLAIRALAILRGRGIEAVLDVAGAGPAAYVAELNNLATELGVNGSVRFRGMVTGEVKRRLLLSCDVFLLPSEDENFGIAVAEAAAHGLLVIASDRVAAAKLLSPSVCTLIASLDPRSLADAVQAATTKFKPTDRVVAAEDAARAYSWESVAGRWREIVYRYSK</sequence>
<comment type="caution">
    <text evidence="4">The sequence shown here is derived from an EMBL/GenBank/DDBJ whole genome shotgun (WGS) entry which is preliminary data.</text>
</comment>
<dbReference type="EMBL" id="JBDFRB010000004">
    <property type="protein sequence ID" value="MEN2744293.1"/>
    <property type="molecule type" value="Genomic_DNA"/>
</dbReference>
<dbReference type="RefSeq" id="WP_345884221.1">
    <property type="nucleotide sequence ID" value="NZ_JBDFRB010000004.1"/>
</dbReference>
<dbReference type="SUPFAM" id="SSF53756">
    <property type="entry name" value="UDP-Glycosyltransferase/glycogen phosphorylase"/>
    <property type="match status" value="1"/>
</dbReference>
<keyword evidence="5" id="KW-1185">Reference proteome</keyword>
<dbReference type="PANTHER" id="PTHR12526">
    <property type="entry name" value="GLYCOSYLTRANSFERASE"/>
    <property type="match status" value="1"/>
</dbReference>
<keyword evidence="1 4" id="KW-0808">Transferase</keyword>
<dbReference type="Proteomes" id="UP001422074">
    <property type="component" value="Unassembled WGS sequence"/>
</dbReference>
<feature type="transmembrane region" description="Helical" evidence="2">
    <location>
        <begin position="88"/>
        <end position="108"/>
    </location>
</feature>
<evidence type="ECO:0000259" key="3">
    <source>
        <dbReference type="Pfam" id="PF00534"/>
    </source>
</evidence>
<gene>
    <name evidence="4" type="ORF">ABCQ75_07030</name>
</gene>
<dbReference type="Gene3D" id="3.40.50.2000">
    <property type="entry name" value="Glycogen Phosphorylase B"/>
    <property type="match status" value="2"/>
</dbReference>
<reference evidence="4 5" key="1">
    <citation type="submission" date="2024-05" db="EMBL/GenBank/DDBJ databases">
        <title>Sinomonas sp. nov., isolated from a waste landfill.</title>
        <authorList>
            <person name="Zhao Y."/>
        </authorList>
    </citation>
    <scope>NUCLEOTIDE SEQUENCE [LARGE SCALE GENOMIC DNA]</scope>
    <source>
        <strain evidence="4 5">CCTCC AB2014300</strain>
    </source>
</reference>
<feature type="domain" description="Glycosyl transferase family 1" evidence="3">
    <location>
        <begin position="203"/>
        <end position="343"/>
    </location>
</feature>
<evidence type="ECO:0000313" key="5">
    <source>
        <dbReference type="Proteomes" id="UP001422074"/>
    </source>
</evidence>
<name>A0ABU9WYM3_9MICC</name>
<proteinExistence type="predicted"/>
<evidence type="ECO:0000313" key="4">
    <source>
        <dbReference type="EMBL" id="MEN2744293.1"/>
    </source>
</evidence>